<reference evidence="5 6" key="1">
    <citation type="submission" date="2014-03" db="EMBL/GenBank/DDBJ databases">
        <title>Bradyrhizobium valentinum sp. nov., isolated from effective nodules of Lupinus mariae-josephae, a lupine endemic of basic-lime soils in Eastern Spain.</title>
        <authorList>
            <person name="Duran D."/>
            <person name="Rey L."/>
            <person name="Navarro A."/>
            <person name="Busquets A."/>
            <person name="Imperial J."/>
            <person name="Ruiz-Argueso T."/>
        </authorList>
    </citation>
    <scope>NUCLEOTIDE SEQUENCE [LARGE SCALE GENOMIC DNA]</scope>
    <source>
        <strain evidence="5 6">CCBAU 23086</strain>
    </source>
</reference>
<keyword evidence="3" id="KW-0808">Transferase</keyword>
<comment type="similarity">
    <text evidence="1">Belongs to the methyltransferase superfamily.</text>
</comment>
<dbReference type="CDD" id="cd02440">
    <property type="entry name" value="AdoMet_MTases"/>
    <property type="match status" value="1"/>
</dbReference>
<dbReference type="InterPro" id="IPR029063">
    <property type="entry name" value="SAM-dependent_MTases_sf"/>
</dbReference>
<dbReference type="InterPro" id="IPR013216">
    <property type="entry name" value="Methyltransf_11"/>
</dbReference>
<evidence type="ECO:0000256" key="1">
    <source>
        <dbReference type="ARBA" id="ARBA00008361"/>
    </source>
</evidence>
<dbReference type="OrthoDB" id="9797252at2"/>
<proteinExistence type="inferred from homology"/>
<dbReference type="SUPFAM" id="SSF53335">
    <property type="entry name" value="S-adenosyl-L-methionine-dependent methyltransferases"/>
    <property type="match status" value="1"/>
</dbReference>
<dbReference type="Pfam" id="PF08241">
    <property type="entry name" value="Methyltransf_11"/>
    <property type="match status" value="1"/>
</dbReference>
<dbReference type="GO" id="GO:0008757">
    <property type="term" value="F:S-adenosylmethionine-dependent methyltransferase activity"/>
    <property type="evidence" value="ECO:0007669"/>
    <property type="project" value="InterPro"/>
</dbReference>
<dbReference type="RefSeq" id="WP_057857353.1">
    <property type="nucleotide sequence ID" value="NZ_LLYB01000047.1"/>
</dbReference>
<dbReference type="PANTHER" id="PTHR44942">
    <property type="entry name" value="METHYLTRANSF_11 DOMAIN-CONTAINING PROTEIN"/>
    <property type="match status" value="1"/>
</dbReference>
<sequence>MGRFATTAALYAQFRPPYPPEFFRAVAQRLRLGKQHALIDLGTGPGLIALGFAPYVGRIVGVDPEPAMLEVAGRAAACAGQELALIESAAEALPRQVGSFDIVTIGRALHWMDRDLVGPLLERLVAPGGVVLVCSARSAADGRNGWLEAYNEARRYWSGTTDRMRHRPDLAGVLADRRFRTGEAIAVESSHELSARDLAHRMLTFSGSSPAVLGDNVNAMLHDVEQRMLPFGRAGLLREVVIANADVARAPAL</sequence>
<name>A0A0R3N1Z0_9BRAD</name>
<dbReference type="Proteomes" id="UP000051660">
    <property type="component" value="Unassembled WGS sequence"/>
</dbReference>
<evidence type="ECO:0000256" key="2">
    <source>
        <dbReference type="ARBA" id="ARBA00022603"/>
    </source>
</evidence>
<protein>
    <submittedName>
        <fullName evidence="5">Methylase</fullName>
    </submittedName>
</protein>
<evidence type="ECO:0000313" key="6">
    <source>
        <dbReference type="Proteomes" id="UP000051660"/>
    </source>
</evidence>
<comment type="caution">
    <text evidence="5">The sequence shown here is derived from an EMBL/GenBank/DDBJ whole genome shotgun (WGS) entry which is preliminary data.</text>
</comment>
<keyword evidence="2 5" id="KW-0489">Methyltransferase</keyword>
<dbReference type="Gene3D" id="3.40.50.150">
    <property type="entry name" value="Vaccinia Virus protein VP39"/>
    <property type="match status" value="1"/>
</dbReference>
<accession>A0A0R3N1Z0</accession>
<dbReference type="AlphaFoldDB" id="A0A0R3N1Z0"/>
<evidence type="ECO:0000313" key="5">
    <source>
        <dbReference type="EMBL" id="KRR26155.1"/>
    </source>
</evidence>
<gene>
    <name evidence="5" type="ORF">CQ14_20935</name>
</gene>
<dbReference type="InterPro" id="IPR051052">
    <property type="entry name" value="Diverse_substrate_MTase"/>
</dbReference>
<evidence type="ECO:0000256" key="3">
    <source>
        <dbReference type="ARBA" id="ARBA00022679"/>
    </source>
</evidence>
<dbReference type="EMBL" id="LLYB01000047">
    <property type="protein sequence ID" value="KRR26155.1"/>
    <property type="molecule type" value="Genomic_DNA"/>
</dbReference>
<feature type="domain" description="Methyltransferase type 11" evidence="4">
    <location>
        <begin position="40"/>
        <end position="132"/>
    </location>
</feature>
<dbReference type="GO" id="GO:0032259">
    <property type="term" value="P:methylation"/>
    <property type="evidence" value="ECO:0007669"/>
    <property type="project" value="UniProtKB-KW"/>
</dbReference>
<dbReference type="PANTHER" id="PTHR44942:SF4">
    <property type="entry name" value="METHYLTRANSFERASE TYPE 11 DOMAIN-CONTAINING PROTEIN"/>
    <property type="match status" value="1"/>
</dbReference>
<evidence type="ECO:0000259" key="4">
    <source>
        <dbReference type="Pfam" id="PF08241"/>
    </source>
</evidence>
<organism evidence="5 6">
    <name type="scientific">Bradyrhizobium lablabi</name>
    <dbReference type="NCBI Taxonomy" id="722472"/>
    <lineage>
        <taxon>Bacteria</taxon>
        <taxon>Pseudomonadati</taxon>
        <taxon>Pseudomonadota</taxon>
        <taxon>Alphaproteobacteria</taxon>
        <taxon>Hyphomicrobiales</taxon>
        <taxon>Nitrobacteraceae</taxon>
        <taxon>Bradyrhizobium</taxon>
    </lineage>
</organism>